<sequence>MNLNFSKAVTRVTAFLSLPLLLFQNGVLASNHPEPESLDIEVVPFVSYTETLGFSAGMVVSEPVTRFQLV</sequence>
<organism evidence="2 3">
    <name type="scientific">Grimontia kaedaensis</name>
    <dbReference type="NCBI Taxonomy" id="2872157"/>
    <lineage>
        <taxon>Bacteria</taxon>
        <taxon>Pseudomonadati</taxon>
        <taxon>Pseudomonadota</taxon>
        <taxon>Gammaproteobacteria</taxon>
        <taxon>Vibrionales</taxon>
        <taxon>Vibrionaceae</taxon>
        <taxon>Grimontia</taxon>
    </lineage>
</organism>
<dbReference type="Proteomes" id="UP001056255">
    <property type="component" value="Chromosome I"/>
</dbReference>
<feature type="chain" id="PRO_5045346426" evidence="1">
    <location>
        <begin position="30"/>
        <end position="70"/>
    </location>
</feature>
<evidence type="ECO:0000313" key="3">
    <source>
        <dbReference type="Proteomes" id="UP001056255"/>
    </source>
</evidence>
<evidence type="ECO:0000313" key="2">
    <source>
        <dbReference type="EMBL" id="USH04186.1"/>
    </source>
</evidence>
<keyword evidence="1" id="KW-0732">Signal</keyword>
<feature type="signal peptide" evidence="1">
    <location>
        <begin position="1"/>
        <end position="29"/>
    </location>
</feature>
<gene>
    <name evidence="2" type="ORF">K6Q96_15420</name>
</gene>
<reference evidence="2" key="1">
    <citation type="submission" date="2021-08" db="EMBL/GenBank/DDBJ databases">
        <authorList>
            <person name="Sakaguchi M."/>
            <person name="Kikuchi T."/>
            <person name="Urbanczyk H."/>
        </authorList>
    </citation>
    <scope>NUCLEOTIDE SEQUENCE</scope>
    <source>
        <strain evidence="2">020920N</strain>
    </source>
</reference>
<name>A0ABY4WYX7_9GAMM</name>
<evidence type="ECO:0000256" key="1">
    <source>
        <dbReference type="SAM" id="SignalP"/>
    </source>
</evidence>
<dbReference type="EMBL" id="CP082275">
    <property type="protein sequence ID" value="USH04186.1"/>
    <property type="molecule type" value="Genomic_DNA"/>
</dbReference>
<accession>A0ABY4WYX7</accession>
<dbReference type="RefSeq" id="WP_251879675.1">
    <property type="nucleotide sequence ID" value="NZ_CP082275.1"/>
</dbReference>
<protein>
    <submittedName>
        <fullName evidence="2">Uncharacterized protein</fullName>
    </submittedName>
</protein>
<keyword evidence="3" id="KW-1185">Reference proteome</keyword>
<proteinExistence type="predicted"/>